<evidence type="ECO:0000313" key="4">
    <source>
        <dbReference type="EMBL" id="CDH45075.1"/>
    </source>
</evidence>
<sequence>MTAKTLMNPNPMTLSPSDTVAIAADRILQHHLRHLPVVDAQGHYLGTFSVYSLLKLTLPKAVLDKHGLDNVSFVTEHVAHLAQRFGGRRDEPVTNWLNIHEVAHPETPAMEIMLLMLHGRTTSVPVVNKENGRLEGIVSFWDVLEKVRGENA</sequence>
<dbReference type="CDD" id="cd02205">
    <property type="entry name" value="CBS_pair_SF"/>
    <property type="match status" value="1"/>
</dbReference>
<evidence type="ECO:0000256" key="1">
    <source>
        <dbReference type="ARBA" id="ARBA00023122"/>
    </source>
</evidence>
<proteinExistence type="predicted"/>
<comment type="caution">
    <text evidence="4">The sequence shown here is derived from an EMBL/GenBank/DDBJ whole genome shotgun (WGS) entry which is preliminary data.</text>
</comment>
<dbReference type="RefSeq" id="WP_034432401.1">
    <property type="nucleotide sequence ID" value="NZ_CBTK010000117.1"/>
</dbReference>
<dbReference type="SUPFAM" id="SSF54631">
    <property type="entry name" value="CBS-domain pair"/>
    <property type="match status" value="1"/>
</dbReference>
<reference evidence="4 5" key="1">
    <citation type="journal article" date="2014" name="ISME J.">
        <title>Candidatus Competibacter-lineage genomes retrieved from metagenomes reveal functional metabolic diversity.</title>
        <authorList>
            <person name="McIlroy S.J."/>
            <person name="Albertsen M."/>
            <person name="Andresen E.K."/>
            <person name="Saunders A.M."/>
            <person name="Kristiansen R."/>
            <person name="Stokholm-Bjerregaard M."/>
            <person name="Nielsen K.L."/>
            <person name="Nielsen P.H."/>
        </authorList>
    </citation>
    <scope>NUCLEOTIDE SEQUENCE [LARGE SCALE GENOMIC DNA]</scope>
    <source>
        <strain evidence="4 5">Run_B_J11</strain>
    </source>
</reference>
<dbReference type="Pfam" id="PF00571">
    <property type="entry name" value="CBS"/>
    <property type="match status" value="2"/>
</dbReference>
<feature type="domain" description="CBS" evidence="3">
    <location>
        <begin position="7"/>
        <end position="65"/>
    </location>
</feature>
<dbReference type="Gene3D" id="3.90.1280.20">
    <property type="match status" value="1"/>
</dbReference>
<dbReference type="InterPro" id="IPR000644">
    <property type="entry name" value="CBS_dom"/>
</dbReference>
<dbReference type="PANTHER" id="PTHR43080">
    <property type="entry name" value="CBS DOMAIN-CONTAINING PROTEIN CBSX3, MITOCHONDRIAL"/>
    <property type="match status" value="1"/>
</dbReference>
<dbReference type="PROSITE" id="PS51371">
    <property type="entry name" value="CBS"/>
    <property type="match status" value="2"/>
</dbReference>
<organism evidence="4 5">
    <name type="scientific">Candidatus Contendobacter odensis Run_B_J11</name>
    <dbReference type="NCBI Taxonomy" id="1400861"/>
    <lineage>
        <taxon>Bacteria</taxon>
        <taxon>Pseudomonadati</taxon>
        <taxon>Pseudomonadota</taxon>
        <taxon>Gammaproteobacteria</taxon>
        <taxon>Candidatus Competibacteraceae</taxon>
        <taxon>Candidatus Contendibacter</taxon>
    </lineage>
</organism>
<dbReference type="InterPro" id="IPR046342">
    <property type="entry name" value="CBS_dom_sf"/>
</dbReference>
<evidence type="ECO:0000313" key="5">
    <source>
        <dbReference type="Proteomes" id="UP000019184"/>
    </source>
</evidence>
<keyword evidence="5" id="KW-1185">Reference proteome</keyword>
<evidence type="ECO:0000259" key="3">
    <source>
        <dbReference type="PROSITE" id="PS51371"/>
    </source>
</evidence>
<dbReference type="OrthoDB" id="9802114at2"/>
<dbReference type="Proteomes" id="UP000019184">
    <property type="component" value="Unassembled WGS sequence"/>
</dbReference>
<dbReference type="PANTHER" id="PTHR43080:SF2">
    <property type="entry name" value="CBS DOMAIN-CONTAINING PROTEIN"/>
    <property type="match status" value="1"/>
</dbReference>
<feature type="domain" description="CBS" evidence="3">
    <location>
        <begin position="93"/>
        <end position="152"/>
    </location>
</feature>
<dbReference type="EMBL" id="CBTK010000117">
    <property type="protein sequence ID" value="CDH45075.1"/>
    <property type="molecule type" value="Genomic_DNA"/>
</dbReference>
<evidence type="ECO:0000256" key="2">
    <source>
        <dbReference type="PROSITE-ProRule" id="PRU00703"/>
    </source>
</evidence>
<protein>
    <recommendedName>
        <fullName evidence="3">CBS domain-containing protein</fullName>
    </recommendedName>
</protein>
<accession>A0A7U7J2H3</accession>
<dbReference type="AlphaFoldDB" id="A0A7U7J2H3"/>
<dbReference type="Gene3D" id="3.10.580.10">
    <property type="entry name" value="CBS-domain"/>
    <property type="match status" value="1"/>
</dbReference>
<name>A0A7U7J2H3_9GAMM</name>
<dbReference type="SMART" id="SM00116">
    <property type="entry name" value="CBS"/>
    <property type="match status" value="2"/>
</dbReference>
<gene>
    <name evidence="4" type="ORF">BN874_2030010</name>
</gene>
<dbReference type="InterPro" id="IPR051257">
    <property type="entry name" value="Diverse_CBS-Domain"/>
</dbReference>
<keyword evidence="1 2" id="KW-0129">CBS domain</keyword>